<protein>
    <submittedName>
        <fullName evidence="1">Uncharacterized protein</fullName>
    </submittedName>
</protein>
<sequence>MELGSLKFTGVRSCLLQEEPPRDQENHEPESILHRHLTYNASYHGTRIDQQLHSLQPLVAEYFSFTTVVFMRVEREMKCRRTMGRATKRMPPPVCTCNCMHIDPKAE</sequence>
<evidence type="ECO:0000313" key="1">
    <source>
        <dbReference type="EMBL" id="OQE39373.1"/>
    </source>
</evidence>
<organism evidence="1 2">
    <name type="scientific">Penicillium coprophilum</name>
    <dbReference type="NCBI Taxonomy" id="36646"/>
    <lineage>
        <taxon>Eukaryota</taxon>
        <taxon>Fungi</taxon>
        <taxon>Dikarya</taxon>
        <taxon>Ascomycota</taxon>
        <taxon>Pezizomycotina</taxon>
        <taxon>Eurotiomycetes</taxon>
        <taxon>Eurotiomycetidae</taxon>
        <taxon>Eurotiales</taxon>
        <taxon>Aspergillaceae</taxon>
        <taxon>Penicillium</taxon>
    </lineage>
</organism>
<dbReference type="EMBL" id="MDDG01000007">
    <property type="protein sequence ID" value="OQE39373.1"/>
    <property type="molecule type" value="Genomic_DNA"/>
</dbReference>
<dbReference type="Proteomes" id="UP000191500">
    <property type="component" value="Unassembled WGS sequence"/>
</dbReference>
<dbReference type="AlphaFoldDB" id="A0A1V6UMI3"/>
<keyword evidence="2" id="KW-1185">Reference proteome</keyword>
<reference evidence="2" key="1">
    <citation type="journal article" date="2017" name="Nat. Microbiol.">
        <title>Global analysis of biosynthetic gene clusters reveals vast potential of secondary metabolite production in Penicillium species.</title>
        <authorList>
            <person name="Nielsen J.C."/>
            <person name="Grijseels S."/>
            <person name="Prigent S."/>
            <person name="Ji B."/>
            <person name="Dainat J."/>
            <person name="Nielsen K.F."/>
            <person name="Frisvad J.C."/>
            <person name="Workman M."/>
            <person name="Nielsen J."/>
        </authorList>
    </citation>
    <scope>NUCLEOTIDE SEQUENCE [LARGE SCALE GENOMIC DNA]</scope>
    <source>
        <strain evidence="2">IBT 31321</strain>
    </source>
</reference>
<proteinExistence type="predicted"/>
<evidence type="ECO:0000313" key="2">
    <source>
        <dbReference type="Proteomes" id="UP000191500"/>
    </source>
</evidence>
<accession>A0A1V6UMI3</accession>
<comment type="caution">
    <text evidence="1">The sequence shown here is derived from an EMBL/GenBank/DDBJ whole genome shotgun (WGS) entry which is preliminary data.</text>
</comment>
<name>A0A1V6UMI3_9EURO</name>
<gene>
    <name evidence="1" type="ORF">PENCOP_c007G04177</name>
</gene>